<name>A0ABY3WYD4_9ACTN</name>
<comment type="function">
    <text evidence="11">Acts as a transcriptional regulator. Probably redox-responsive. The apo- but not holo-form probably binds DNA.</text>
</comment>
<dbReference type="PROSITE" id="PS51674">
    <property type="entry name" value="4FE4S_WBL"/>
    <property type="match status" value="1"/>
</dbReference>
<comment type="similarity">
    <text evidence="2 11">Belongs to the WhiB family.</text>
</comment>
<gene>
    <name evidence="11" type="primary">whiB</name>
    <name evidence="14" type="ORF">J4032_18590</name>
</gene>
<feature type="binding site" evidence="11">
    <location>
        <position position="59"/>
    </location>
    <ligand>
        <name>[4Fe-4S] cluster</name>
        <dbReference type="ChEBI" id="CHEBI:49883"/>
    </ligand>
</feature>
<evidence type="ECO:0000256" key="8">
    <source>
        <dbReference type="ARBA" id="ARBA00023125"/>
    </source>
</evidence>
<evidence type="ECO:0000313" key="14">
    <source>
        <dbReference type="EMBL" id="UNM16586.1"/>
    </source>
</evidence>
<evidence type="ECO:0000256" key="5">
    <source>
        <dbReference type="ARBA" id="ARBA00023004"/>
    </source>
</evidence>
<evidence type="ECO:0000256" key="3">
    <source>
        <dbReference type="ARBA" id="ARBA00022485"/>
    </source>
</evidence>
<proteinExistence type="inferred from homology"/>
<accession>A0ABY3WYD4</accession>
<dbReference type="EMBL" id="CP071872">
    <property type="protein sequence ID" value="UNM16586.1"/>
    <property type="molecule type" value="Genomic_DNA"/>
</dbReference>
<dbReference type="Pfam" id="PF02467">
    <property type="entry name" value="Whib"/>
    <property type="match status" value="1"/>
</dbReference>
<feature type="region of interest" description="Disordered" evidence="12">
    <location>
        <begin position="102"/>
        <end position="130"/>
    </location>
</feature>
<feature type="domain" description="4Fe-4S Wbl-type" evidence="13">
    <location>
        <begin position="25"/>
        <end position="83"/>
    </location>
</feature>
<keyword evidence="10 11" id="KW-0804">Transcription</keyword>
<keyword evidence="9 11" id="KW-1015">Disulfide bond</keyword>
<keyword evidence="15" id="KW-1185">Reference proteome</keyword>
<evidence type="ECO:0000256" key="11">
    <source>
        <dbReference type="HAMAP-Rule" id="MF_01479"/>
    </source>
</evidence>
<evidence type="ECO:0000256" key="2">
    <source>
        <dbReference type="ARBA" id="ARBA00006597"/>
    </source>
</evidence>
<evidence type="ECO:0000256" key="12">
    <source>
        <dbReference type="SAM" id="MobiDB-lite"/>
    </source>
</evidence>
<reference evidence="14 15" key="1">
    <citation type="submission" date="2021-03" db="EMBL/GenBank/DDBJ databases">
        <title>Complete genome of Streptomyces formicae strain 1H-GS9 (DSM 100524).</title>
        <authorList>
            <person name="Atanasov K.E."/>
            <person name="Altabella T."/>
            <person name="Ferrer A."/>
        </authorList>
    </citation>
    <scope>NUCLEOTIDE SEQUENCE [LARGE SCALE GENOMIC DNA]</scope>
    <source>
        <strain evidence="14 15">1H-GS9</strain>
    </source>
</reference>
<keyword evidence="5 11" id="KW-0408">Iron</keyword>
<comment type="cofactor">
    <cofactor evidence="11">
        <name>[4Fe-4S] cluster</name>
        <dbReference type="ChEBI" id="CHEBI:49883"/>
    </cofactor>
    <text evidence="11">Binds 1 [4Fe-4S] cluster per subunit. Following nitrosylation of the [4Fe-4S] cluster binds 1 [4Fe-8(NO)] cluster per subunit.</text>
</comment>
<evidence type="ECO:0000256" key="6">
    <source>
        <dbReference type="ARBA" id="ARBA00023014"/>
    </source>
</evidence>
<keyword evidence="3 11" id="KW-0004">4Fe-4S</keyword>
<dbReference type="InterPro" id="IPR034768">
    <property type="entry name" value="4FE4S_WBL"/>
</dbReference>
<evidence type="ECO:0000256" key="10">
    <source>
        <dbReference type="ARBA" id="ARBA00023163"/>
    </source>
</evidence>
<evidence type="ECO:0000256" key="1">
    <source>
        <dbReference type="ARBA" id="ARBA00004496"/>
    </source>
</evidence>
<feature type="compositionally biased region" description="Basic residues" evidence="12">
    <location>
        <begin position="108"/>
        <end position="121"/>
    </location>
</feature>
<keyword evidence="6 11" id="KW-0411">Iron-sulfur</keyword>
<feature type="binding site" evidence="11">
    <location>
        <position position="26"/>
    </location>
    <ligand>
        <name>[4Fe-4S] cluster</name>
        <dbReference type="ChEBI" id="CHEBI:49883"/>
    </ligand>
</feature>
<feature type="binding site" evidence="11">
    <location>
        <position position="53"/>
    </location>
    <ligand>
        <name>[4Fe-4S] cluster</name>
        <dbReference type="ChEBI" id="CHEBI:49883"/>
    </ligand>
</feature>
<keyword evidence="11" id="KW-0963">Cytoplasm</keyword>
<comment type="PTM">
    <text evidence="11">Upon Fe-S cluster removal intramolecular disulfide bonds are formed.</text>
</comment>
<protein>
    <recommendedName>
        <fullName evidence="11">Transcriptional regulator WhiB</fullName>
    </recommendedName>
</protein>
<dbReference type="HAMAP" id="MF_01479">
    <property type="entry name" value="WhiB"/>
    <property type="match status" value="1"/>
</dbReference>
<feature type="binding site" evidence="11">
    <location>
        <position position="50"/>
    </location>
    <ligand>
        <name>[4Fe-4S] cluster</name>
        <dbReference type="ChEBI" id="CHEBI:49883"/>
    </ligand>
</feature>
<sequence>MTPATGHRRPRQPSLWDRHWRQHGACAGSDTNLFFADNRSCGQEEALKICASCPVQTECLAYALDERFPYGIFGGTTPAWRRDLLQRRPHVTSWRALLSRARAEHLSRPHRTTPATRHRRSPPAAHATRN</sequence>
<evidence type="ECO:0000256" key="7">
    <source>
        <dbReference type="ARBA" id="ARBA00023015"/>
    </source>
</evidence>
<comment type="subcellular location">
    <subcellularLocation>
        <location evidence="1 11">Cytoplasm</location>
    </subcellularLocation>
</comment>
<dbReference type="Proteomes" id="UP000828924">
    <property type="component" value="Chromosome"/>
</dbReference>
<organism evidence="14 15">
    <name type="scientific">Streptomyces formicae</name>
    <dbReference type="NCBI Taxonomy" id="1616117"/>
    <lineage>
        <taxon>Bacteria</taxon>
        <taxon>Bacillati</taxon>
        <taxon>Actinomycetota</taxon>
        <taxon>Actinomycetes</taxon>
        <taxon>Kitasatosporales</taxon>
        <taxon>Streptomycetaceae</taxon>
        <taxon>Streptomyces</taxon>
    </lineage>
</organism>
<keyword evidence="8 11" id="KW-0238">DNA-binding</keyword>
<comment type="PTM">
    <text evidence="11">The Fe-S cluster can be nitrosylated by nitric oxide (NO).</text>
</comment>
<evidence type="ECO:0000313" key="15">
    <source>
        <dbReference type="Proteomes" id="UP000828924"/>
    </source>
</evidence>
<evidence type="ECO:0000256" key="9">
    <source>
        <dbReference type="ARBA" id="ARBA00023157"/>
    </source>
</evidence>
<evidence type="ECO:0000256" key="4">
    <source>
        <dbReference type="ARBA" id="ARBA00022723"/>
    </source>
</evidence>
<keyword evidence="4 11" id="KW-0479">Metal-binding</keyword>
<dbReference type="InterPro" id="IPR003482">
    <property type="entry name" value="Whib"/>
</dbReference>
<dbReference type="PANTHER" id="PTHR38839">
    <property type="entry name" value="TRANSCRIPTIONAL REGULATOR WHID-RELATED"/>
    <property type="match status" value="1"/>
</dbReference>
<keyword evidence="7 11" id="KW-0805">Transcription regulation</keyword>
<evidence type="ECO:0000259" key="13">
    <source>
        <dbReference type="PROSITE" id="PS51674"/>
    </source>
</evidence>